<evidence type="ECO:0000313" key="4">
    <source>
        <dbReference type="EMBL" id="SFF68121.1"/>
    </source>
</evidence>
<evidence type="ECO:0000259" key="2">
    <source>
        <dbReference type="Pfam" id="PF05048"/>
    </source>
</evidence>
<sequence>MNIKQDLTHLLVALFMVLVNISMYCQNLDDSPFLNIKSFGAKGDGKTDDTPALLKAMEAATQSDGTVYFPHGNYLIHPIKVPSHITLLGYSAWGYENKDKADKDYIGKTILTAQSGDARALLNLDNNRGIRIIGLTLDGKKLGKRMHGVYARHSGSEQHNIIEDCRIQRFSGSGIRLERSWVFGVRRCLLMFNQEHGVDITGGYDGWMIDNQFTANNGYGLFARGEPHPDKTKEEIKDLKFFGGASVMVTANRIEWNKKGGIFLNKSNSMQITGCAIDHNFGPGIKITNGTAHTISGNLLRSNGVDAKDDACSQIWLENVNGVSVTGNTIWGWYNRKEYKFEFPYPFYGIIAKNLQGSVISQNAMYQSSSKEGISDRGGNGTSIIKDNAYVKPKIEKIDGGGFRILENK</sequence>
<organism evidence="4 5">
    <name type="scientific">Salegentibacter agarivorans</name>
    <dbReference type="NCBI Taxonomy" id="345907"/>
    <lineage>
        <taxon>Bacteria</taxon>
        <taxon>Pseudomonadati</taxon>
        <taxon>Bacteroidota</taxon>
        <taxon>Flavobacteriia</taxon>
        <taxon>Flavobacteriales</taxon>
        <taxon>Flavobacteriaceae</taxon>
        <taxon>Salegentibacter</taxon>
    </lineage>
</organism>
<dbReference type="AlphaFoldDB" id="A0A1I2KSQ3"/>
<dbReference type="InterPro" id="IPR006626">
    <property type="entry name" value="PbH1"/>
</dbReference>
<feature type="domain" description="Periplasmic copper-binding protein NosD beta helix" evidence="2">
    <location>
        <begin position="248"/>
        <end position="308"/>
    </location>
</feature>
<evidence type="ECO:0000259" key="3">
    <source>
        <dbReference type="Pfam" id="PF12708"/>
    </source>
</evidence>
<feature type="transmembrane region" description="Helical" evidence="1">
    <location>
        <begin position="7"/>
        <end position="24"/>
    </location>
</feature>
<dbReference type="InterPro" id="IPR012334">
    <property type="entry name" value="Pectin_lyas_fold"/>
</dbReference>
<dbReference type="RefSeq" id="WP_093303110.1">
    <property type="nucleotide sequence ID" value="NZ_FOOH01000004.1"/>
</dbReference>
<keyword evidence="5" id="KW-1185">Reference proteome</keyword>
<accession>A0A1I2KSQ3</accession>
<feature type="domain" description="Rhamnogalacturonase A/B/Epimerase-like pectate lyase" evidence="3">
    <location>
        <begin position="33"/>
        <end position="217"/>
    </location>
</feature>
<protein>
    <submittedName>
        <fullName evidence="4">Parallel beta-helix repeat (Two copies)</fullName>
    </submittedName>
</protein>
<dbReference type="Pfam" id="PF05048">
    <property type="entry name" value="NosD"/>
    <property type="match status" value="1"/>
</dbReference>
<dbReference type="InterPro" id="IPR024535">
    <property type="entry name" value="RHGA/B-epi-like_pectate_lyase"/>
</dbReference>
<keyword evidence="1" id="KW-0472">Membrane</keyword>
<dbReference type="EMBL" id="FOOH01000004">
    <property type="protein sequence ID" value="SFF68121.1"/>
    <property type="molecule type" value="Genomic_DNA"/>
</dbReference>
<dbReference type="Proteomes" id="UP000199116">
    <property type="component" value="Unassembled WGS sequence"/>
</dbReference>
<evidence type="ECO:0000313" key="5">
    <source>
        <dbReference type="Proteomes" id="UP000199116"/>
    </source>
</evidence>
<dbReference type="InterPro" id="IPR011050">
    <property type="entry name" value="Pectin_lyase_fold/virulence"/>
</dbReference>
<dbReference type="SUPFAM" id="SSF51126">
    <property type="entry name" value="Pectin lyase-like"/>
    <property type="match status" value="1"/>
</dbReference>
<dbReference type="Gene3D" id="2.160.20.10">
    <property type="entry name" value="Single-stranded right-handed beta-helix, Pectin lyase-like"/>
    <property type="match status" value="1"/>
</dbReference>
<name>A0A1I2KSQ3_9FLAO</name>
<dbReference type="SMART" id="SM00710">
    <property type="entry name" value="PbH1"/>
    <property type="match status" value="6"/>
</dbReference>
<reference evidence="5" key="1">
    <citation type="submission" date="2016-10" db="EMBL/GenBank/DDBJ databases">
        <authorList>
            <person name="Varghese N."/>
            <person name="Submissions S."/>
        </authorList>
    </citation>
    <scope>NUCLEOTIDE SEQUENCE [LARGE SCALE GENOMIC DNA]</scope>
    <source>
        <strain evidence="5">DSM 23515</strain>
    </source>
</reference>
<gene>
    <name evidence="4" type="ORF">SAMN04488033_10454</name>
</gene>
<keyword evidence="1" id="KW-1133">Transmembrane helix</keyword>
<evidence type="ECO:0000256" key="1">
    <source>
        <dbReference type="SAM" id="Phobius"/>
    </source>
</evidence>
<dbReference type="Pfam" id="PF12708">
    <property type="entry name" value="Pect-lyase_RHGA_epim"/>
    <property type="match status" value="1"/>
</dbReference>
<proteinExistence type="predicted"/>
<keyword evidence="1" id="KW-0812">Transmembrane</keyword>
<dbReference type="InterPro" id="IPR007742">
    <property type="entry name" value="NosD_dom"/>
</dbReference>